<dbReference type="InParanoid" id="G0EGJ4"/>
<dbReference type="STRING" id="694429.Pyrfu_0497"/>
<keyword evidence="2" id="KW-1185">Reference proteome</keyword>
<dbReference type="Proteomes" id="UP000001037">
    <property type="component" value="Chromosome"/>
</dbReference>
<evidence type="ECO:0000313" key="1">
    <source>
        <dbReference type="EMBL" id="AEM38368.1"/>
    </source>
</evidence>
<name>G0EGJ4_PYRF1</name>
<dbReference type="KEGG" id="pfm:Pyrfu_0497"/>
<dbReference type="HOGENOM" id="CLU_3163272_0_0_2"/>
<reference evidence="1 2" key="1">
    <citation type="journal article" date="2011" name="Stand. Genomic Sci.">
        <title>Complete genome sequence of the hyperthermophilic chemolithoautotroph Pyrolobus fumarii type strain (1A).</title>
        <authorList>
            <person name="Anderson I."/>
            <person name="Goker M."/>
            <person name="Nolan M."/>
            <person name="Lucas S."/>
            <person name="Hammon N."/>
            <person name="Deshpande S."/>
            <person name="Cheng J.F."/>
            <person name="Tapia R."/>
            <person name="Han C."/>
            <person name="Goodwin L."/>
            <person name="Pitluck S."/>
            <person name="Huntemann M."/>
            <person name="Liolios K."/>
            <person name="Ivanova N."/>
            <person name="Pagani I."/>
            <person name="Mavromatis K."/>
            <person name="Ovchinikova G."/>
            <person name="Pati A."/>
            <person name="Chen A."/>
            <person name="Palaniappan K."/>
            <person name="Land M."/>
            <person name="Hauser L."/>
            <person name="Brambilla E.M."/>
            <person name="Huber H."/>
            <person name="Yasawong M."/>
            <person name="Rohde M."/>
            <person name="Spring S."/>
            <person name="Abt B."/>
            <person name="Sikorski J."/>
            <person name="Wirth R."/>
            <person name="Detter J.C."/>
            <person name="Woyke T."/>
            <person name="Bristow J."/>
            <person name="Eisen J.A."/>
            <person name="Markowitz V."/>
            <person name="Hugenholtz P."/>
            <person name="Kyrpides N.C."/>
            <person name="Klenk H.P."/>
            <person name="Lapidus A."/>
        </authorList>
    </citation>
    <scope>NUCLEOTIDE SEQUENCE [LARGE SCALE GENOMIC DNA]</scope>
    <source>
        <strain evidence="2">DSM 11204 / 1A</strain>
    </source>
</reference>
<sequence>MTIVSGAMVGGECVGPYRALASDVLDPGVVGLLARVARILADAGCRW</sequence>
<evidence type="ECO:0000313" key="2">
    <source>
        <dbReference type="Proteomes" id="UP000001037"/>
    </source>
</evidence>
<proteinExistence type="predicted"/>
<protein>
    <submittedName>
        <fullName evidence="1">Appendage-associated protein-like protein 3 (Alp3)</fullName>
    </submittedName>
</protein>
<organism evidence="1 2">
    <name type="scientific">Pyrolobus fumarii (strain DSM 11204 / 1A)</name>
    <dbReference type="NCBI Taxonomy" id="694429"/>
    <lineage>
        <taxon>Archaea</taxon>
        <taxon>Thermoproteota</taxon>
        <taxon>Thermoprotei</taxon>
        <taxon>Desulfurococcales</taxon>
        <taxon>Pyrodictiaceae</taxon>
        <taxon>Pyrolobus</taxon>
    </lineage>
</organism>
<dbReference type="EMBL" id="CP002838">
    <property type="protein sequence ID" value="AEM38368.1"/>
    <property type="molecule type" value="Genomic_DNA"/>
</dbReference>
<dbReference type="AlphaFoldDB" id="G0EGJ4"/>
<gene>
    <name evidence="1" type="ordered locus">Pyrfu_0497</name>
</gene>
<accession>G0EGJ4</accession>